<comment type="function">
    <text evidence="8">Component of the ribosomal small subunit processome for the biogenesis of ribosomes, functions in pre-ribosomal RNA (pre-rRNA) processing. Essential for embryonic development in part through the regulation of p53 pathway. Controls the expansion growth of digestive organs and liver. Also involved in the sympathetic neuronal development. Mediates, with CAPN3, the proteasome-independent degradation of p53/TP53.</text>
</comment>
<evidence type="ECO:0000259" key="13">
    <source>
        <dbReference type="Pfam" id="PF22916"/>
    </source>
</evidence>
<evidence type="ECO:0000256" key="11">
    <source>
        <dbReference type="SAM" id="MobiDB-lite"/>
    </source>
</evidence>
<dbReference type="GO" id="GO:0034511">
    <property type="term" value="F:U3 snoRNA binding"/>
    <property type="evidence" value="ECO:0007669"/>
    <property type="project" value="InterPro"/>
</dbReference>
<dbReference type="InterPro" id="IPR053940">
    <property type="entry name" value="UTP25_NTPase-like"/>
</dbReference>
<dbReference type="Proteomes" id="UP000700334">
    <property type="component" value="Unassembled WGS sequence"/>
</dbReference>
<dbReference type="InterPro" id="IPR010678">
    <property type="entry name" value="UTP25"/>
</dbReference>
<dbReference type="AlphaFoldDB" id="A0A8J6A358"/>
<keyword evidence="5" id="KW-0539">Nucleus</keyword>
<feature type="region of interest" description="Disordered" evidence="11">
    <location>
        <begin position="134"/>
        <end position="160"/>
    </location>
</feature>
<dbReference type="GO" id="GO:0032040">
    <property type="term" value="C:small-subunit processome"/>
    <property type="evidence" value="ECO:0007669"/>
    <property type="project" value="TreeGrafter"/>
</dbReference>
<proteinExistence type="inferred from homology"/>
<dbReference type="Gene3D" id="3.40.50.300">
    <property type="entry name" value="P-loop containing nucleotide triphosphate hydrolases"/>
    <property type="match status" value="1"/>
</dbReference>
<feature type="domain" description="UTP25 C-terminal" evidence="12">
    <location>
        <begin position="767"/>
        <end position="842"/>
    </location>
</feature>
<evidence type="ECO:0000256" key="3">
    <source>
        <dbReference type="ARBA" id="ARBA00022473"/>
    </source>
</evidence>
<evidence type="ECO:0000256" key="10">
    <source>
        <dbReference type="ARBA" id="ARBA00076595"/>
    </source>
</evidence>
<dbReference type="OrthoDB" id="10264378at2759"/>
<keyword evidence="3" id="KW-0217">Developmental protein</keyword>
<evidence type="ECO:0000256" key="7">
    <source>
        <dbReference type="ARBA" id="ARBA00032325"/>
    </source>
</evidence>
<keyword evidence="4" id="KW-0597">Phosphoprotein</keyword>
<feature type="compositionally biased region" description="Low complexity" evidence="11">
    <location>
        <begin position="44"/>
        <end position="55"/>
    </location>
</feature>
<dbReference type="GO" id="GO:0019843">
    <property type="term" value="F:rRNA binding"/>
    <property type="evidence" value="ECO:0007669"/>
    <property type="project" value="TreeGrafter"/>
</dbReference>
<comment type="caution">
    <text evidence="14">The sequence shown here is derived from an EMBL/GenBank/DDBJ whole genome shotgun (WGS) entry which is preliminary data.</text>
</comment>
<comment type="subunit">
    <text evidence="9">Interacts with CAPN3; the interaction is required for CAPN3 translocation to the nucleolus.</text>
</comment>
<keyword evidence="15" id="KW-1185">Reference proteome</keyword>
<reference evidence="14" key="1">
    <citation type="journal article" date="2021" name="Evol. Appl.">
        <title>The genome of the Pyrenean desman and the effects of bottlenecks and inbreeding on the genomic landscape of an endangered species.</title>
        <authorList>
            <person name="Escoda L."/>
            <person name="Castresana J."/>
        </authorList>
    </citation>
    <scope>NUCLEOTIDE SEQUENCE</scope>
    <source>
        <strain evidence="14">IBE-C5619</strain>
    </source>
</reference>
<dbReference type="Pfam" id="PF22916">
    <property type="entry name" value="UTP25_NTPase-like"/>
    <property type="match status" value="1"/>
</dbReference>
<feature type="region of interest" description="Disordered" evidence="11">
    <location>
        <begin position="333"/>
        <end position="353"/>
    </location>
</feature>
<dbReference type="Pfam" id="PF06862">
    <property type="entry name" value="Utp25_C"/>
    <property type="match status" value="2"/>
</dbReference>
<dbReference type="GO" id="GO:0000462">
    <property type="term" value="P:maturation of SSU-rRNA from tricistronic rRNA transcript (SSU-rRNA, 5.8S rRNA, LSU-rRNA)"/>
    <property type="evidence" value="ECO:0007669"/>
    <property type="project" value="TreeGrafter"/>
</dbReference>
<protein>
    <recommendedName>
        <fullName evidence="6">U3 small nucleolar RNA-associated protein 25 homolog</fullName>
    </recommendedName>
    <alternativeName>
        <fullName evidence="10">Digestive organ expansion factor homolog</fullName>
    </alternativeName>
    <alternativeName>
        <fullName evidence="7">UTP25 small subunit processor component</fullName>
    </alternativeName>
</protein>
<dbReference type="PANTHER" id="PTHR12933:SF0">
    <property type="entry name" value="U3 SMALL NUCLEOLAR RNA-ASSOCIATED PROTEIN 25 HOMOLOG"/>
    <property type="match status" value="1"/>
</dbReference>
<sequence>MGKRAGRGPLLRALTKKQKRHLRDFGEEHPFHDRCALARPAALEPGSEISDTSSSESEDGSEPEQVSGYHKLLATLKDVSGEEEEEEDEEEEGDSAGDEAEVTDTDGGSEVGVEADAQAGKRLPVASVAPCGPADVASLSDPKGEVGAGHSGPSQQELPEEFTDTKHESFFSLETNFIEEQSGGRCGPQVSADPFLRHVSRELREKDVQAVATNPRTTQQLTWPVLGQVVFSSKFRTLETFKPPKDVDIKSLHLQKPLDSTWTKTNSPFLSGCPRPGGPFTPLQQELFLVMNSYRDLFFPERHAGRGGEEVRLVYCLHALNHVLKANAHVLGNNSQRRAQKPQRLGLGDDGDFRDQGLTRPKVLIVVPFREAALRVVQLFIQLLEGGSKKVVVSNKKRFQGEYGSDPAERPPNLKRPEDYEAVFVGNIDDHFRIGVAVLQRSIRLYAPFYSSDILIASPLGLRTIIGAEGEKQRDFDFLSSIELLVLDQADIYLMQNWEHVLHLMNHVNRLPSDPHGVDFSRVRMWSLNDWARHYRQTLLFGALQDPQINALFNKYCVNVEGQVLPLSPQGGRGAGLLHALTPGPPQVAVRSIPMTGSISRVLVQLPHVFQRLEAEDLTSVIDARFSFFVDRVLPQYRDAVMAHTLIYVPSYFDFVRLRNYFKREDLSFAPICEYSRRPAVSRARHFFLRGERQFLLLTERFHFYKRCRQRAGPGGQRAAHSVALASGCPGGLRTTGGRPHGGLTAPPRLLVLCRLRDSPLVGGGSRAYTIKGVRNLIFYELPTYAHFYSELCSMLRAGGGAEAAWTCTALYSRYDAQRLAAVVGVERAAQMLRSKKSVHLFVTGES</sequence>
<dbReference type="SUPFAM" id="SSF52540">
    <property type="entry name" value="P-loop containing nucleoside triphosphate hydrolases"/>
    <property type="match status" value="1"/>
</dbReference>
<comment type="similarity">
    <text evidence="2">Belongs to the UTP25 family.</text>
</comment>
<gene>
    <name evidence="14" type="ORF">J0S82_018782</name>
</gene>
<dbReference type="EMBL" id="JAGFMF010012293">
    <property type="protein sequence ID" value="KAG8504394.1"/>
    <property type="molecule type" value="Genomic_DNA"/>
</dbReference>
<feature type="domain" description="UTP25 NTP hydrolase-like" evidence="13">
    <location>
        <begin position="294"/>
        <end position="564"/>
    </location>
</feature>
<evidence type="ECO:0000256" key="5">
    <source>
        <dbReference type="ARBA" id="ARBA00023242"/>
    </source>
</evidence>
<evidence type="ECO:0000256" key="1">
    <source>
        <dbReference type="ARBA" id="ARBA00004604"/>
    </source>
</evidence>
<feature type="compositionally biased region" description="Acidic residues" evidence="11">
    <location>
        <begin position="81"/>
        <end position="104"/>
    </location>
</feature>
<evidence type="ECO:0000256" key="2">
    <source>
        <dbReference type="ARBA" id="ARBA00009223"/>
    </source>
</evidence>
<evidence type="ECO:0000259" key="12">
    <source>
        <dbReference type="Pfam" id="PF06862"/>
    </source>
</evidence>
<accession>A0A8J6A358</accession>
<feature type="region of interest" description="Disordered" evidence="11">
    <location>
        <begin position="1"/>
        <end position="111"/>
    </location>
</feature>
<dbReference type="PANTHER" id="PTHR12933">
    <property type="entry name" value="ORF PROTEIN-RELATED"/>
    <property type="match status" value="1"/>
</dbReference>
<evidence type="ECO:0000256" key="4">
    <source>
        <dbReference type="ARBA" id="ARBA00022553"/>
    </source>
</evidence>
<feature type="domain" description="UTP25 C-terminal" evidence="12">
    <location>
        <begin position="598"/>
        <end position="709"/>
    </location>
</feature>
<feature type="compositionally biased region" description="Basic and acidic residues" evidence="11">
    <location>
        <begin position="23"/>
        <end position="36"/>
    </location>
</feature>
<dbReference type="InterPro" id="IPR027417">
    <property type="entry name" value="P-loop_NTPase"/>
</dbReference>
<evidence type="ECO:0000256" key="8">
    <source>
        <dbReference type="ARBA" id="ARBA00055734"/>
    </source>
</evidence>
<evidence type="ECO:0000256" key="9">
    <source>
        <dbReference type="ARBA" id="ARBA00064888"/>
    </source>
</evidence>
<dbReference type="InterPro" id="IPR053939">
    <property type="entry name" value="UTP25_C"/>
</dbReference>
<comment type="subcellular location">
    <subcellularLocation>
        <location evidence="1">Nucleus</location>
        <location evidence="1">Nucleolus</location>
    </subcellularLocation>
</comment>
<evidence type="ECO:0000256" key="6">
    <source>
        <dbReference type="ARBA" id="ARBA00024421"/>
    </source>
</evidence>
<organism evidence="14 15">
    <name type="scientific">Galemys pyrenaicus</name>
    <name type="common">Iberian desman</name>
    <name type="synonym">Pyrenean desman</name>
    <dbReference type="NCBI Taxonomy" id="202257"/>
    <lineage>
        <taxon>Eukaryota</taxon>
        <taxon>Metazoa</taxon>
        <taxon>Chordata</taxon>
        <taxon>Craniata</taxon>
        <taxon>Vertebrata</taxon>
        <taxon>Euteleostomi</taxon>
        <taxon>Mammalia</taxon>
        <taxon>Eutheria</taxon>
        <taxon>Laurasiatheria</taxon>
        <taxon>Eulipotyphla</taxon>
        <taxon>Talpidae</taxon>
        <taxon>Galemys</taxon>
    </lineage>
</organism>
<dbReference type="FunFam" id="3.40.50.300:FF:000962">
    <property type="entry name" value="digestive organ expansion factor homolog"/>
    <property type="match status" value="1"/>
</dbReference>
<evidence type="ECO:0000313" key="15">
    <source>
        <dbReference type="Proteomes" id="UP000700334"/>
    </source>
</evidence>
<name>A0A8J6A358_GALPY</name>
<evidence type="ECO:0000313" key="14">
    <source>
        <dbReference type="EMBL" id="KAG8504394.1"/>
    </source>
</evidence>